<feature type="region of interest" description="Disordered" evidence="1">
    <location>
        <begin position="94"/>
        <end position="125"/>
    </location>
</feature>
<keyword evidence="3" id="KW-1185">Reference proteome</keyword>
<accession>A0A9P5YR31</accession>
<organism evidence="2 3">
    <name type="scientific">Pholiota conissans</name>
    <dbReference type="NCBI Taxonomy" id="109636"/>
    <lineage>
        <taxon>Eukaryota</taxon>
        <taxon>Fungi</taxon>
        <taxon>Dikarya</taxon>
        <taxon>Basidiomycota</taxon>
        <taxon>Agaricomycotina</taxon>
        <taxon>Agaricomycetes</taxon>
        <taxon>Agaricomycetidae</taxon>
        <taxon>Agaricales</taxon>
        <taxon>Agaricineae</taxon>
        <taxon>Strophariaceae</taxon>
        <taxon>Pholiota</taxon>
    </lineage>
</organism>
<feature type="compositionally biased region" description="Polar residues" evidence="1">
    <location>
        <begin position="23"/>
        <end position="36"/>
    </location>
</feature>
<reference evidence="2" key="1">
    <citation type="submission" date="2020-11" db="EMBL/GenBank/DDBJ databases">
        <authorList>
            <consortium name="DOE Joint Genome Institute"/>
            <person name="Ahrendt S."/>
            <person name="Riley R."/>
            <person name="Andreopoulos W."/>
            <person name="Labutti K."/>
            <person name="Pangilinan J."/>
            <person name="Ruiz-Duenas F.J."/>
            <person name="Barrasa J.M."/>
            <person name="Sanchez-Garcia M."/>
            <person name="Camarero S."/>
            <person name="Miyauchi S."/>
            <person name="Serrano A."/>
            <person name="Linde D."/>
            <person name="Babiker R."/>
            <person name="Drula E."/>
            <person name="Ayuso-Fernandez I."/>
            <person name="Pacheco R."/>
            <person name="Padilla G."/>
            <person name="Ferreira P."/>
            <person name="Barriuso J."/>
            <person name="Kellner H."/>
            <person name="Castanera R."/>
            <person name="Alfaro M."/>
            <person name="Ramirez L."/>
            <person name="Pisabarro A.G."/>
            <person name="Kuo A."/>
            <person name="Tritt A."/>
            <person name="Lipzen A."/>
            <person name="He G."/>
            <person name="Yan M."/>
            <person name="Ng V."/>
            <person name="Cullen D."/>
            <person name="Martin F."/>
            <person name="Rosso M.-N."/>
            <person name="Henrissat B."/>
            <person name="Hibbett D."/>
            <person name="Martinez A.T."/>
            <person name="Grigoriev I.V."/>
        </authorList>
    </citation>
    <scope>NUCLEOTIDE SEQUENCE</scope>
    <source>
        <strain evidence="2">CIRM-BRFM 674</strain>
    </source>
</reference>
<sequence>MCFIPFLGITRWAKQREGRRAKQSNATSPGSCSTGEAAQELTERACNAIHPSPSPYPTVFLNPSLPTQTQSMRVPWAHVFVLHRMYASASHVHVRGSDTDSGSSPTGVYAQQAASSKGSEQEGREVLMWQDPSRQGTVTPRRRRRPTQLERVTGAGAGAGREEFGYVCLRLNGSGWPTNG</sequence>
<name>A0A9P5YR31_9AGAR</name>
<feature type="region of interest" description="Disordered" evidence="1">
    <location>
        <begin position="18"/>
        <end position="38"/>
    </location>
</feature>
<gene>
    <name evidence="2" type="ORF">BDN70DRAFT_937361</name>
</gene>
<dbReference type="AlphaFoldDB" id="A0A9P5YR31"/>
<evidence type="ECO:0000313" key="3">
    <source>
        <dbReference type="Proteomes" id="UP000807469"/>
    </source>
</evidence>
<proteinExistence type="predicted"/>
<comment type="caution">
    <text evidence="2">The sequence shown here is derived from an EMBL/GenBank/DDBJ whole genome shotgun (WGS) entry which is preliminary data.</text>
</comment>
<dbReference type="EMBL" id="MU155434">
    <property type="protein sequence ID" value="KAF9473548.1"/>
    <property type="molecule type" value="Genomic_DNA"/>
</dbReference>
<dbReference type="Proteomes" id="UP000807469">
    <property type="component" value="Unassembled WGS sequence"/>
</dbReference>
<evidence type="ECO:0000313" key="2">
    <source>
        <dbReference type="EMBL" id="KAF9473548.1"/>
    </source>
</evidence>
<protein>
    <submittedName>
        <fullName evidence="2">Uncharacterized protein</fullName>
    </submittedName>
</protein>
<evidence type="ECO:0000256" key="1">
    <source>
        <dbReference type="SAM" id="MobiDB-lite"/>
    </source>
</evidence>